<dbReference type="Proteomes" id="UP000184488">
    <property type="component" value="Unassembled WGS sequence"/>
</dbReference>
<name>A0A1M6ACU2_9FLAO</name>
<reference evidence="2" key="1">
    <citation type="submission" date="2016-11" db="EMBL/GenBank/DDBJ databases">
        <authorList>
            <person name="Varghese N."/>
            <person name="Submissions S."/>
        </authorList>
    </citation>
    <scope>NUCLEOTIDE SEQUENCE [LARGE SCALE GENOMIC DNA]</scope>
    <source>
        <strain evidence="2">DSM 18829</strain>
    </source>
</reference>
<evidence type="ECO:0000313" key="2">
    <source>
        <dbReference type="Proteomes" id="UP000184488"/>
    </source>
</evidence>
<dbReference type="EMBL" id="FQZI01000001">
    <property type="protein sequence ID" value="SHI34306.1"/>
    <property type="molecule type" value="Genomic_DNA"/>
</dbReference>
<keyword evidence="2" id="KW-1185">Reference proteome</keyword>
<organism evidence="1 2">
    <name type="scientific">Flavobacterium terrae</name>
    <dbReference type="NCBI Taxonomy" id="415425"/>
    <lineage>
        <taxon>Bacteria</taxon>
        <taxon>Pseudomonadati</taxon>
        <taxon>Bacteroidota</taxon>
        <taxon>Flavobacteriia</taxon>
        <taxon>Flavobacteriales</taxon>
        <taxon>Flavobacteriaceae</taxon>
        <taxon>Flavobacterium</taxon>
    </lineage>
</organism>
<gene>
    <name evidence="1" type="ORF">SAMN05444363_0147</name>
</gene>
<accession>A0A1M6ACU2</accession>
<proteinExistence type="predicted"/>
<dbReference type="OrthoDB" id="1374371at2"/>
<protein>
    <submittedName>
        <fullName evidence="1">Uncharacterized protein</fullName>
    </submittedName>
</protein>
<evidence type="ECO:0000313" key="1">
    <source>
        <dbReference type="EMBL" id="SHI34306.1"/>
    </source>
</evidence>
<sequence length="74" mass="8152">MLKNILNLEGAQLITRVDQKKINGGIPAGCQYQSWEGTSLANCKATRSEGYNYSYSLGICKAYFCGPYVPPPPY</sequence>
<dbReference type="AlphaFoldDB" id="A0A1M6ACU2"/>
<dbReference type="STRING" id="415425.SAMN05444363_0147"/>
<dbReference type="RefSeq" id="WP_073307630.1">
    <property type="nucleotide sequence ID" value="NZ_FQZI01000001.1"/>
</dbReference>